<dbReference type="Gene3D" id="3.30.565.10">
    <property type="entry name" value="Histidine kinase-like ATPase, C-terminal domain"/>
    <property type="match status" value="1"/>
</dbReference>
<dbReference type="EMBL" id="AFHG01000048">
    <property type="protein sequence ID" value="EGK71707.1"/>
    <property type="molecule type" value="Genomic_DNA"/>
</dbReference>
<dbReference type="InterPro" id="IPR000014">
    <property type="entry name" value="PAS"/>
</dbReference>
<dbReference type="CDD" id="cd00130">
    <property type="entry name" value="PAS"/>
    <property type="match status" value="1"/>
</dbReference>
<keyword evidence="5" id="KW-1185">Reference proteome</keyword>
<dbReference type="eggNOG" id="COG3920">
    <property type="taxonomic scope" value="Bacteria"/>
</dbReference>
<dbReference type="PANTHER" id="PTHR43065:SF23">
    <property type="entry name" value="SENSOR HISTIDINE KINASE PDTAS"/>
    <property type="match status" value="1"/>
</dbReference>
<dbReference type="NCBIfam" id="TIGR00229">
    <property type="entry name" value="sensory_box"/>
    <property type="match status" value="1"/>
</dbReference>
<dbReference type="GO" id="GO:0016301">
    <property type="term" value="F:kinase activity"/>
    <property type="evidence" value="ECO:0007669"/>
    <property type="project" value="UniProtKB-KW"/>
</dbReference>
<dbReference type="Pfam" id="PF02518">
    <property type="entry name" value="HATPase_c"/>
    <property type="match status" value="1"/>
</dbReference>
<dbReference type="PROSITE" id="PS50109">
    <property type="entry name" value="HIS_KIN"/>
    <property type="match status" value="1"/>
</dbReference>
<evidence type="ECO:0000259" key="3">
    <source>
        <dbReference type="PROSITE" id="PS50113"/>
    </source>
</evidence>
<feature type="domain" description="Histidine kinase" evidence="1">
    <location>
        <begin position="143"/>
        <end position="338"/>
    </location>
</feature>
<feature type="domain" description="PAS" evidence="2">
    <location>
        <begin position="5"/>
        <end position="58"/>
    </location>
</feature>
<dbReference type="InterPro" id="IPR035965">
    <property type="entry name" value="PAS-like_dom_sf"/>
</dbReference>
<comment type="caution">
    <text evidence="4">The sequence shown here is derived from an EMBL/GenBank/DDBJ whole genome shotgun (WGS) entry which is preliminary data.</text>
</comment>
<evidence type="ECO:0000313" key="4">
    <source>
        <dbReference type="EMBL" id="EGK71707.1"/>
    </source>
</evidence>
<keyword evidence="4" id="KW-0418">Kinase</keyword>
<dbReference type="PROSITE" id="PS50112">
    <property type="entry name" value="PAS"/>
    <property type="match status" value="1"/>
</dbReference>
<feature type="domain" description="PAC" evidence="3">
    <location>
        <begin position="82"/>
        <end position="132"/>
    </location>
</feature>
<dbReference type="OrthoDB" id="8552871at2"/>
<dbReference type="SUPFAM" id="SSF55785">
    <property type="entry name" value="PYP-like sensor domain (PAS domain)"/>
    <property type="match status" value="1"/>
</dbReference>
<evidence type="ECO:0000259" key="2">
    <source>
        <dbReference type="PROSITE" id="PS50112"/>
    </source>
</evidence>
<protein>
    <submittedName>
        <fullName evidence="4">Sensory transduction histidine kinase</fullName>
    </submittedName>
</protein>
<reference evidence="4 5" key="1">
    <citation type="journal article" date="2011" name="J. Bacteriol.">
        <title>Genome sequence of Methyloversatilis universalis FAM5T, a methylotrophic representative of the order Rhodocyclales.</title>
        <authorList>
            <person name="Kittichotirat W."/>
            <person name="Good N.M."/>
            <person name="Hall R."/>
            <person name="Bringel F."/>
            <person name="Lajus A."/>
            <person name="Medigue C."/>
            <person name="Smalley N.E."/>
            <person name="Beck D."/>
            <person name="Bumgarner R."/>
            <person name="Vuilleumier S."/>
            <person name="Kalyuzhnaya M.G."/>
        </authorList>
    </citation>
    <scope>NUCLEOTIDE SEQUENCE [LARGE SCALE GENOMIC DNA]</scope>
    <source>
        <strain evidence="5">ATCC BAA-1314 / JCM 13912 / FAM5</strain>
    </source>
</reference>
<dbReference type="SMART" id="SM00387">
    <property type="entry name" value="HATPase_c"/>
    <property type="match status" value="1"/>
</dbReference>
<dbReference type="Pfam" id="PF13426">
    <property type="entry name" value="PAS_9"/>
    <property type="match status" value="1"/>
</dbReference>
<dbReference type="AlphaFoldDB" id="F5RCC7"/>
<dbReference type="PROSITE" id="PS50113">
    <property type="entry name" value="PAC"/>
    <property type="match status" value="1"/>
</dbReference>
<dbReference type="Pfam" id="PF07568">
    <property type="entry name" value="HisKA_2"/>
    <property type="match status" value="1"/>
</dbReference>
<evidence type="ECO:0000313" key="5">
    <source>
        <dbReference type="Proteomes" id="UP000005019"/>
    </source>
</evidence>
<dbReference type="InterPro" id="IPR000700">
    <property type="entry name" value="PAS-assoc_C"/>
</dbReference>
<evidence type="ECO:0000259" key="1">
    <source>
        <dbReference type="PROSITE" id="PS50109"/>
    </source>
</evidence>
<accession>F5RCC7</accession>
<dbReference type="Proteomes" id="UP000005019">
    <property type="component" value="Unassembled WGS sequence"/>
</dbReference>
<dbReference type="SUPFAM" id="SSF55874">
    <property type="entry name" value="ATPase domain of HSP90 chaperone/DNA topoisomerase II/histidine kinase"/>
    <property type="match status" value="1"/>
</dbReference>
<dbReference type="PANTHER" id="PTHR43065">
    <property type="entry name" value="SENSOR HISTIDINE KINASE"/>
    <property type="match status" value="1"/>
</dbReference>
<gene>
    <name evidence="4" type="ORF">METUNv1_01931</name>
</gene>
<proteinExistence type="predicted"/>
<dbReference type="InterPro" id="IPR036890">
    <property type="entry name" value="HATPase_C_sf"/>
</dbReference>
<dbReference type="SMART" id="SM00091">
    <property type="entry name" value="PAS"/>
    <property type="match status" value="1"/>
</dbReference>
<name>F5RCC7_METUF</name>
<sequence>MPQMSDDAFRRVVEYAPSAMVLVDGRGMIVLVNQQAEQLFGYPRSALVGRSVDLLVPSAARAHHAAFRHSFLTSPSPRPMGAGRDLFACRADGSEFPVEIGLNPMDTGRGMLVLASIVDITERRRAQQVLEQALQEKTVLLNEVHHRVKNNLQVITSLLNLQANNAEDPRVRDILNESQNRVRAMALTHQLLYERKDFSRVDLGDYINRLSQLLRGTYRSGSDRVELRLDRPASPVYLDLERAVPCGLLVNELVTNAFKHAFPEPRQGDITVAVSSRDGQVTLVVRDNGVGLPPDFDLATVKSLGLQLVPLLVDQLHGALRIEPDSGAHYRITFPSAPTSRGTP</sequence>
<dbReference type="InterPro" id="IPR011495">
    <property type="entry name" value="Sig_transdc_His_kin_sub2_dim/P"/>
</dbReference>
<dbReference type="Gene3D" id="3.30.450.20">
    <property type="entry name" value="PAS domain"/>
    <property type="match status" value="1"/>
</dbReference>
<organism evidence="4 5">
    <name type="scientific">Methyloversatilis universalis (strain ATCC BAA-1314 / DSM 25237 / JCM 13912 / CCUG 52030 / FAM5)</name>
    <dbReference type="NCBI Taxonomy" id="1000565"/>
    <lineage>
        <taxon>Bacteria</taxon>
        <taxon>Pseudomonadati</taxon>
        <taxon>Pseudomonadota</taxon>
        <taxon>Betaproteobacteria</taxon>
        <taxon>Nitrosomonadales</taxon>
        <taxon>Sterolibacteriaceae</taxon>
        <taxon>Methyloversatilis</taxon>
    </lineage>
</organism>
<dbReference type="InterPro" id="IPR003594">
    <property type="entry name" value="HATPase_dom"/>
</dbReference>
<dbReference type="STRING" id="1000565.METUNv1_01931"/>
<keyword evidence="4" id="KW-0808">Transferase</keyword>
<dbReference type="InterPro" id="IPR005467">
    <property type="entry name" value="His_kinase_dom"/>
</dbReference>